<proteinExistence type="predicted"/>
<evidence type="ECO:0000256" key="1">
    <source>
        <dbReference type="SAM" id="MobiDB-lite"/>
    </source>
</evidence>
<feature type="region of interest" description="Disordered" evidence="1">
    <location>
        <begin position="153"/>
        <end position="214"/>
    </location>
</feature>
<feature type="region of interest" description="Disordered" evidence="1">
    <location>
        <begin position="95"/>
        <end position="114"/>
    </location>
</feature>
<feature type="compositionally biased region" description="Basic and acidic residues" evidence="1">
    <location>
        <begin position="195"/>
        <end position="214"/>
    </location>
</feature>
<dbReference type="Proteomes" id="UP001634394">
    <property type="component" value="Unassembled WGS sequence"/>
</dbReference>
<gene>
    <name evidence="3" type="ORF">ACJMK2_031208</name>
</gene>
<comment type="caution">
    <text evidence="3">The sequence shown here is derived from an EMBL/GenBank/DDBJ whole genome shotgun (WGS) entry which is preliminary data.</text>
</comment>
<feature type="compositionally biased region" description="Basic and acidic residues" evidence="1">
    <location>
        <begin position="265"/>
        <end position="275"/>
    </location>
</feature>
<evidence type="ECO:0000313" key="3">
    <source>
        <dbReference type="EMBL" id="KAL3878880.1"/>
    </source>
</evidence>
<organism evidence="3 4">
    <name type="scientific">Sinanodonta woodiana</name>
    <name type="common">Chinese pond mussel</name>
    <name type="synonym">Anodonta woodiana</name>
    <dbReference type="NCBI Taxonomy" id="1069815"/>
    <lineage>
        <taxon>Eukaryota</taxon>
        <taxon>Metazoa</taxon>
        <taxon>Spiralia</taxon>
        <taxon>Lophotrochozoa</taxon>
        <taxon>Mollusca</taxon>
        <taxon>Bivalvia</taxon>
        <taxon>Autobranchia</taxon>
        <taxon>Heteroconchia</taxon>
        <taxon>Palaeoheterodonta</taxon>
        <taxon>Unionida</taxon>
        <taxon>Unionoidea</taxon>
        <taxon>Unionidae</taxon>
        <taxon>Unioninae</taxon>
        <taxon>Sinanodonta</taxon>
    </lineage>
</organism>
<feature type="region of interest" description="Disordered" evidence="1">
    <location>
        <begin position="265"/>
        <end position="285"/>
    </location>
</feature>
<feature type="compositionally biased region" description="Basic and acidic residues" evidence="1">
    <location>
        <begin position="162"/>
        <end position="179"/>
    </location>
</feature>
<feature type="region of interest" description="Disordered" evidence="1">
    <location>
        <begin position="381"/>
        <end position="409"/>
    </location>
</feature>
<name>A0ABD3WZF6_SINWO</name>
<dbReference type="AlphaFoldDB" id="A0ABD3WZF6"/>
<feature type="compositionally biased region" description="Basic and acidic residues" evidence="1">
    <location>
        <begin position="381"/>
        <end position="391"/>
    </location>
</feature>
<keyword evidence="4" id="KW-1185">Reference proteome</keyword>
<dbReference type="EMBL" id="JBJQND010000004">
    <property type="protein sequence ID" value="KAL3878880.1"/>
    <property type="molecule type" value="Genomic_DNA"/>
</dbReference>
<dbReference type="Pfam" id="PF16026">
    <property type="entry name" value="MIEAP"/>
    <property type="match status" value="1"/>
</dbReference>
<evidence type="ECO:0000259" key="2">
    <source>
        <dbReference type="Pfam" id="PF16026"/>
    </source>
</evidence>
<protein>
    <recommendedName>
        <fullName evidence="2">Mitochondria-eating protein C-terminal domain-containing protein</fullName>
    </recommendedName>
</protein>
<feature type="compositionally biased region" description="Polar residues" evidence="1">
    <location>
        <begin position="393"/>
        <end position="404"/>
    </location>
</feature>
<feature type="domain" description="Mitochondria-eating protein C-terminal" evidence="2">
    <location>
        <begin position="325"/>
        <end position="524"/>
    </location>
</feature>
<accession>A0ABD3WZF6</accession>
<evidence type="ECO:0000313" key="4">
    <source>
        <dbReference type="Proteomes" id="UP001634394"/>
    </source>
</evidence>
<sequence length="530" mass="62207">MAVKDLDTPLHRLMFHLEGGEYAMLTDEFNDFVKQDFDERVQEVQSYTKDKHSFLFIKSFIEKVRRKQYDAARVHLQAVRQLYQKFMLQYESFPDRKKQPAINPNPQPNVNEPRPAVISNVATNRGNMALRPAKSPPPAYTPRLQNRINVSVRPESIPTTDIDERLQPPIEREPPRPRQDAQYTGRPAIFTSRETSSKPIEKERKRQREFSFSDRSHDEDKLITPWKHVREFNANRFLFNQNRVPLWLPAPEDVRPNFVSRVRDFDKNTRPRDRFGPNSYSQSSPSIRDSHLYSDVYDTFKQSPEPSIIRSESQLQLENLYNSQRPSKLAERYTDLYFGEYAHAFKELTTRGMKERNIVFYLLQIVTEAYEHCRTAVELNLNEKPKPKEETSENSGSSDVSSPEFQVHPNLEQKRTKAAKLLPYAREDFIQKTYPDILPRKILTECLRTKAYAEKSMEVCWWMCVREPPITMEWVPERANDQPYQTFHRAIYDPYTQGGSHLDFTVWPAIRLYEQGPILSKGIAQGITPK</sequence>
<reference evidence="3 4" key="1">
    <citation type="submission" date="2024-11" db="EMBL/GenBank/DDBJ databases">
        <title>Chromosome-level genome assembly of the freshwater bivalve Anodonta woodiana.</title>
        <authorList>
            <person name="Chen X."/>
        </authorList>
    </citation>
    <scope>NUCLEOTIDE SEQUENCE [LARGE SCALE GENOMIC DNA]</scope>
    <source>
        <strain evidence="3">MN2024</strain>
        <tissue evidence="3">Gills</tissue>
    </source>
</reference>
<dbReference type="InterPro" id="IPR031981">
    <property type="entry name" value="MIEAP_C"/>
</dbReference>